<evidence type="ECO:0000256" key="1">
    <source>
        <dbReference type="SAM" id="MobiDB-lite"/>
    </source>
</evidence>
<dbReference type="EMBL" id="CAJOBH010273356">
    <property type="protein sequence ID" value="CAF5166351.1"/>
    <property type="molecule type" value="Genomic_DNA"/>
</dbReference>
<comment type="caution">
    <text evidence="2">The sequence shown here is derived from an EMBL/GenBank/DDBJ whole genome shotgun (WGS) entry which is preliminary data.</text>
</comment>
<feature type="non-terminal residue" evidence="2">
    <location>
        <position position="89"/>
    </location>
</feature>
<name>A0A8S3GNX9_9BILA</name>
<evidence type="ECO:0000313" key="3">
    <source>
        <dbReference type="Proteomes" id="UP000681967"/>
    </source>
</evidence>
<gene>
    <name evidence="2" type="ORF">BYL167_LOCUS76032</name>
</gene>
<reference evidence="2" key="1">
    <citation type="submission" date="2021-02" db="EMBL/GenBank/DDBJ databases">
        <authorList>
            <person name="Nowell W R."/>
        </authorList>
    </citation>
    <scope>NUCLEOTIDE SEQUENCE</scope>
</reference>
<proteinExistence type="predicted"/>
<sequence>MSRQASRLGRRPKRPRSDTINIIENVKEPITNSLSLSRTSEQEIQFQQQIQFMNEDSTTIFKEKTWSNKNIKQISSINSSESVAPITSK</sequence>
<evidence type="ECO:0000313" key="2">
    <source>
        <dbReference type="EMBL" id="CAF5166351.1"/>
    </source>
</evidence>
<organism evidence="2 3">
    <name type="scientific">Rotaria magnacalcarata</name>
    <dbReference type="NCBI Taxonomy" id="392030"/>
    <lineage>
        <taxon>Eukaryota</taxon>
        <taxon>Metazoa</taxon>
        <taxon>Spiralia</taxon>
        <taxon>Gnathifera</taxon>
        <taxon>Rotifera</taxon>
        <taxon>Eurotatoria</taxon>
        <taxon>Bdelloidea</taxon>
        <taxon>Philodinida</taxon>
        <taxon>Philodinidae</taxon>
        <taxon>Rotaria</taxon>
    </lineage>
</organism>
<accession>A0A8S3GNX9</accession>
<dbReference type="AlphaFoldDB" id="A0A8S3GNX9"/>
<feature type="region of interest" description="Disordered" evidence="1">
    <location>
        <begin position="1"/>
        <end position="20"/>
    </location>
</feature>
<dbReference type="Proteomes" id="UP000681967">
    <property type="component" value="Unassembled WGS sequence"/>
</dbReference>
<protein>
    <submittedName>
        <fullName evidence="2">Uncharacterized protein</fullName>
    </submittedName>
</protein>